<feature type="transmembrane region" description="Helical" evidence="5">
    <location>
        <begin position="29"/>
        <end position="50"/>
    </location>
</feature>
<feature type="transmembrane region" description="Helical" evidence="5">
    <location>
        <begin position="437"/>
        <end position="459"/>
    </location>
</feature>
<feature type="transmembrane region" description="Helical" evidence="5">
    <location>
        <begin position="159"/>
        <end position="177"/>
    </location>
</feature>
<evidence type="ECO:0000256" key="2">
    <source>
        <dbReference type="ARBA" id="ARBA00022989"/>
    </source>
</evidence>
<evidence type="ECO:0000256" key="3">
    <source>
        <dbReference type="ARBA" id="ARBA00023136"/>
    </source>
</evidence>
<feature type="transmembrane region" description="Helical" evidence="5">
    <location>
        <begin position="324"/>
        <end position="343"/>
    </location>
</feature>
<feature type="transmembrane region" description="Helical" evidence="5">
    <location>
        <begin position="401"/>
        <end position="425"/>
    </location>
</feature>
<reference evidence="6 7" key="1">
    <citation type="submission" date="2024-08" db="EMBL/GenBank/DDBJ databases">
        <authorList>
            <person name="Cucini C."/>
            <person name="Frati F."/>
        </authorList>
    </citation>
    <scope>NUCLEOTIDE SEQUENCE [LARGE SCALE GENOMIC DNA]</scope>
</reference>
<evidence type="ECO:0008006" key="8">
    <source>
        <dbReference type="Google" id="ProtNLM"/>
    </source>
</evidence>
<sequence>MDQEKAIVVSSSSEESKSKGKPLTRKQQLITAGAIFWGNIAFGCAFNTYGPTVTSLQHKYETDDDTISRVFTILTGSYMVGALSGGVIFNYVNRQLAALLLLSTMGAMMFLTPHCPSMGLFFATAAIMGLCCGSYDTAQFVWMMEMMQKDCPPYVQSQHFFYALGTSLAGLIMAPFLDEEEDDETNSTITTTTTTMSPDDEPDYDKLFIPYTIVGLMIATGVVYQIILIVFVRYYPPPPEENESDNSQKSISTLEDGSTDAALEAPKTSHPFGVWTWPKLRMIVLCCCFYGAYQGMEMCTFQFFPKFGQNSDLHLSESKSSYVLTGMTVAFAVGRAIAVVAVFKVPLQIILCVNIFFVVIANILLVSWANSSLTVLWASSILFGFGFSSIYSSFSAYVERYITFTNFTTALMIVCGSGVAAIYPLVVGNSIEETPVVLSYTSFFSIFFIILSFSTLSYLTHKNKTRYQ</sequence>
<feature type="transmembrane region" description="Helical" evidence="5">
    <location>
        <begin position="118"/>
        <end position="138"/>
    </location>
</feature>
<accession>A0ABP1Q287</accession>
<feature type="transmembrane region" description="Helical" evidence="5">
    <location>
        <begin position="70"/>
        <end position="89"/>
    </location>
</feature>
<dbReference type="PANTHER" id="PTHR23121:SF9">
    <property type="entry name" value="SODIUM-DEPENDENT GLUCOSE TRANSPORTER 1"/>
    <property type="match status" value="1"/>
</dbReference>
<name>A0ABP1Q287_9HEXA</name>
<proteinExistence type="predicted"/>
<feature type="transmembrane region" description="Helical" evidence="5">
    <location>
        <begin position="282"/>
        <end position="304"/>
    </location>
</feature>
<dbReference type="Proteomes" id="UP001642540">
    <property type="component" value="Unassembled WGS sequence"/>
</dbReference>
<gene>
    <name evidence="6" type="ORF">ODALV1_LOCUS5412</name>
</gene>
<dbReference type="Gene3D" id="1.20.1250.20">
    <property type="entry name" value="MFS general substrate transporter like domains"/>
    <property type="match status" value="1"/>
</dbReference>
<keyword evidence="2 5" id="KW-1133">Transmembrane helix</keyword>
<evidence type="ECO:0000313" key="6">
    <source>
        <dbReference type="EMBL" id="CAL8083181.1"/>
    </source>
</evidence>
<protein>
    <recommendedName>
        <fullName evidence="8">Sodium-dependent glucose transporter 1</fullName>
    </recommendedName>
</protein>
<dbReference type="PANTHER" id="PTHR23121">
    <property type="entry name" value="SODIUM-DEPENDENT GLUCOSE TRANSPORTER 1"/>
    <property type="match status" value="1"/>
</dbReference>
<evidence type="ECO:0000256" key="1">
    <source>
        <dbReference type="ARBA" id="ARBA00022692"/>
    </source>
</evidence>
<dbReference type="EMBL" id="CAXLJM020000016">
    <property type="protein sequence ID" value="CAL8083181.1"/>
    <property type="molecule type" value="Genomic_DNA"/>
</dbReference>
<feature type="transmembrane region" description="Helical" evidence="5">
    <location>
        <begin position="375"/>
        <end position="394"/>
    </location>
</feature>
<feature type="transmembrane region" description="Helical" evidence="5">
    <location>
        <begin position="350"/>
        <end position="369"/>
    </location>
</feature>
<keyword evidence="1 5" id="KW-0812">Transmembrane</keyword>
<feature type="transmembrane region" description="Helical" evidence="5">
    <location>
        <begin position="208"/>
        <end position="232"/>
    </location>
</feature>
<organism evidence="6 7">
    <name type="scientific">Orchesella dallaii</name>
    <dbReference type="NCBI Taxonomy" id="48710"/>
    <lineage>
        <taxon>Eukaryota</taxon>
        <taxon>Metazoa</taxon>
        <taxon>Ecdysozoa</taxon>
        <taxon>Arthropoda</taxon>
        <taxon>Hexapoda</taxon>
        <taxon>Collembola</taxon>
        <taxon>Entomobryomorpha</taxon>
        <taxon>Entomobryoidea</taxon>
        <taxon>Orchesellidae</taxon>
        <taxon>Orchesellinae</taxon>
        <taxon>Orchesella</taxon>
    </lineage>
</organism>
<keyword evidence="3 5" id="KW-0472">Membrane</keyword>
<evidence type="ECO:0000256" key="4">
    <source>
        <dbReference type="SAM" id="MobiDB-lite"/>
    </source>
</evidence>
<comment type="caution">
    <text evidence="6">The sequence shown here is derived from an EMBL/GenBank/DDBJ whole genome shotgun (WGS) entry which is preliminary data.</text>
</comment>
<feature type="region of interest" description="Disordered" evidence="4">
    <location>
        <begin position="1"/>
        <end position="22"/>
    </location>
</feature>
<dbReference type="Pfam" id="PF07690">
    <property type="entry name" value="MFS_1"/>
    <property type="match status" value="1"/>
</dbReference>
<feature type="transmembrane region" description="Helical" evidence="5">
    <location>
        <begin position="96"/>
        <end position="112"/>
    </location>
</feature>
<dbReference type="InterPro" id="IPR036259">
    <property type="entry name" value="MFS_trans_sf"/>
</dbReference>
<evidence type="ECO:0000256" key="5">
    <source>
        <dbReference type="SAM" id="Phobius"/>
    </source>
</evidence>
<evidence type="ECO:0000313" key="7">
    <source>
        <dbReference type="Proteomes" id="UP001642540"/>
    </source>
</evidence>
<dbReference type="SUPFAM" id="SSF103473">
    <property type="entry name" value="MFS general substrate transporter"/>
    <property type="match status" value="1"/>
</dbReference>
<keyword evidence="7" id="KW-1185">Reference proteome</keyword>
<dbReference type="InterPro" id="IPR011701">
    <property type="entry name" value="MFS"/>
</dbReference>